<accession>A4CI18</accession>
<evidence type="ECO:0000313" key="3">
    <source>
        <dbReference type="Proteomes" id="UP000009049"/>
    </source>
</evidence>
<evidence type="ECO:0000256" key="1">
    <source>
        <dbReference type="SAM" id="Phobius"/>
    </source>
</evidence>
<dbReference type="HOGENOM" id="CLU_833879_0_0_10"/>
<evidence type="ECO:0000313" key="2">
    <source>
        <dbReference type="EMBL" id="EAR16576.1"/>
    </source>
</evidence>
<keyword evidence="1" id="KW-1133">Transmembrane helix</keyword>
<dbReference type="OrthoDB" id="1452530at2"/>
<reference evidence="2 3" key="1">
    <citation type="journal article" date="2009" name="J. Bacteriol.">
        <title>Complete genome sequence of Robiginitalea biformata HTCC2501.</title>
        <authorList>
            <person name="Oh H.M."/>
            <person name="Giovannoni S.J."/>
            <person name="Lee K."/>
            <person name="Ferriera S."/>
            <person name="Johnson J."/>
            <person name="Cho J.C."/>
        </authorList>
    </citation>
    <scope>NUCLEOTIDE SEQUENCE [LARGE SCALE GENOMIC DNA]</scope>
    <source>
        <strain evidence="3">ATCC BAA-864 / HTCC2501 / KCTC 12146</strain>
    </source>
</reference>
<keyword evidence="3" id="KW-1185">Reference proteome</keyword>
<feature type="transmembrane region" description="Helical" evidence="1">
    <location>
        <begin position="299"/>
        <end position="317"/>
    </location>
</feature>
<name>A4CI18_ROBBH</name>
<dbReference type="KEGG" id="rbi:RB2501_06740"/>
<dbReference type="Proteomes" id="UP000009049">
    <property type="component" value="Chromosome"/>
</dbReference>
<dbReference type="STRING" id="313596.RB2501_06740"/>
<keyword evidence="1" id="KW-0812">Transmembrane</keyword>
<dbReference type="AlphaFoldDB" id="A4CI18"/>
<gene>
    <name evidence="2" type="ordered locus">RB2501_06740</name>
</gene>
<sequence>MNANSNNTSQPEDQIDIGQLFDGVRNGFRVVFRGILKALLYLVKRFWIFCLLVVIGLGLGWGLEGLTSDSFKTEVIVRPNMENKNYLYDAVSEIQANLQAEDSSFFEALGIPGLAADKFQIEIEPVNEGAESLNNKDYLRYLELLENFQADPTISEVIREEILDKSGINHRIICTYPDPVRGPEYAKAILEYINSNTYYGKLVEVRQENSEDRIAWNYRLIGQVDSLISGYTASLMREEVQAPNRIVLEGSDGVEPTSLLQLKSTLLREIESNRFTLARETQPVQIMNFGRSQRVNPTFLARPLILVPLVLLLLYLLKDFFVFMIKKARELEA</sequence>
<feature type="transmembrane region" description="Helical" evidence="1">
    <location>
        <begin position="46"/>
        <end position="63"/>
    </location>
</feature>
<dbReference type="eggNOG" id="ENOG503098U">
    <property type="taxonomic scope" value="Bacteria"/>
</dbReference>
<protein>
    <submittedName>
        <fullName evidence="2">Uncharacterized protein</fullName>
    </submittedName>
</protein>
<organism evidence="2 3">
    <name type="scientific">Robiginitalea biformata (strain ATCC BAA-864 / DSM 15991 / KCTC 12146 / HTCC2501)</name>
    <dbReference type="NCBI Taxonomy" id="313596"/>
    <lineage>
        <taxon>Bacteria</taxon>
        <taxon>Pseudomonadati</taxon>
        <taxon>Bacteroidota</taxon>
        <taxon>Flavobacteriia</taxon>
        <taxon>Flavobacteriales</taxon>
        <taxon>Flavobacteriaceae</taxon>
        <taxon>Robiginitalea</taxon>
    </lineage>
</organism>
<dbReference type="RefSeq" id="WP_015753333.1">
    <property type="nucleotide sequence ID" value="NC_013222.1"/>
</dbReference>
<proteinExistence type="predicted"/>
<dbReference type="EMBL" id="CP001712">
    <property type="protein sequence ID" value="EAR16576.1"/>
    <property type="molecule type" value="Genomic_DNA"/>
</dbReference>
<keyword evidence="1" id="KW-0472">Membrane</keyword>